<gene>
    <name evidence="1" type="ORF">RC54_12100</name>
</gene>
<organism evidence="1 2">
    <name type="scientific">Herbaspirillum rubrisubalbicans</name>
    <dbReference type="NCBI Taxonomy" id="80842"/>
    <lineage>
        <taxon>Bacteria</taxon>
        <taxon>Pseudomonadati</taxon>
        <taxon>Pseudomonadota</taxon>
        <taxon>Betaproteobacteria</taxon>
        <taxon>Burkholderiales</taxon>
        <taxon>Oxalobacteraceae</taxon>
        <taxon>Herbaspirillum</taxon>
    </lineage>
</organism>
<reference evidence="1 2" key="1">
    <citation type="submission" date="2017-11" db="EMBL/GenBank/DDBJ databases">
        <title>Complete genome sequence of Herbaspirillum rubrisubalbicans DSM 11543.</title>
        <authorList>
            <person name="Chen M."/>
            <person name="An Q."/>
        </authorList>
    </citation>
    <scope>NUCLEOTIDE SEQUENCE [LARGE SCALE GENOMIC DNA]</scope>
    <source>
        <strain evidence="1 2">DSM 11543</strain>
    </source>
</reference>
<proteinExistence type="predicted"/>
<name>A0AAD0U756_9BURK</name>
<evidence type="ECO:0000313" key="1">
    <source>
        <dbReference type="EMBL" id="AYR24527.1"/>
    </source>
</evidence>
<accession>A0AAD0U756</accession>
<dbReference type="RefSeq" id="WP_061789629.1">
    <property type="nucleotide sequence ID" value="NZ_CP024996.1"/>
</dbReference>
<dbReference type="AlphaFoldDB" id="A0AAD0U756"/>
<evidence type="ECO:0000313" key="2">
    <source>
        <dbReference type="Proteomes" id="UP000269199"/>
    </source>
</evidence>
<dbReference type="Proteomes" id="UP000269199">
    <property type="component" value="Chromosome"/>
</dbReference>
<sequence length="143" mass="16978">MNQFEAKPRSSIFVAFFWRLFFVLFSEHRVFQFIDRVAVELHRRNPHRPVSFGVFLKEGDADSFFLNLSERRYFLLGDLQGGSIQDRFGHVLDTGNFRIVSFSSSLEEYDARRFNLFLKYTRNFFHNQIKETKLRHSGAADRA</sequence>
<protein>
    <submittedName>
        <fullName evidence="1">Uncharacterized protein</fullName>
    </submittedName>
</protein>
<dbReference type="EMBL" id="CP024996">
    <property type="protein sequence ID" value="AYR24527.1"/>
    <property type="molecule type" value="Genomic_DNA"/>
</dbReference>